<dbReference type="AlphaFoldDB" id="A0A0F9G973"/>
<dbReference type="EMBL" id="LAZR01018679">
    <property type="protein sequence ID" value="KKL95429.1"/>
    <property type="molecule type" value="Genomic_DNA"/>
</dbReference>
<dbReference type="Pfam" id="PF07592">
    <property type="entry name" value="DDE_Tnp_ISAZ013"/>
    <property type="match status" value="1"/>
</dbReference>
<protein>
    <recommendedName>
        <fullName evidence="2">ISAzo13 family transposase</fullName>
    </recommendedName>
</protein>
<dbReference type="InterPro" id="IPR011518">
    <property type="entry name" value="Transposase_36"/>
</dbReference>
<accession>A0A0F9G973</accession>
<organism evidence="1">
    <name type="scientific">marine sediment metagenome</name>
    <dbReference type="NCBI Taxonomy" id="412755"/>
    <lineage>
        <taxon>unclassified sequences</taxon>
        <taxon>metagenomes</taxon>
        <taxon>ecological metagenomes</taxon>
    </lineage>
</organism>
<reference evidence="1" key="1">
    <citation type="journal article" date="2015" name="Nature">
        <title>Complex archaea that bridge the gap between prokaryotes and eukaryotes.</title>
        <authorList>
            <person name="Spang A."/>
            <person name="Saw J.H."/>
            <person name="Jorgensen S.L."/>
            <person name="Zaremba-Niedzwiedzka K."/>
            <person name="Martijn J."/>
            <person name="Lind A.E."/>
            <person name="van Eijk R."/>
            <person name="Schleper C."/>
            <person name="Guy L."/>
            <person name="Ettema T.J."/>
        </authorList>
    </citation>
    <scope>NUCLEOTIDE SEQUENCE</scope>
</reference>
<comment type="caution">
    <text evidence="1">The sequence shown here is derived from an EMBL/GenBank/DDBJ whole genome shotgun (WGS) entry which is preliminary data.</text>
</comment>
<evidence type="ECO:0008006" key="2">
    <source>
        <dbReference type="Google" id="ProtNLM"/>
    </source>
</evidence>
<evidence type="ECO:0000313" key="1">
    <source>
        <dbReference type="EMBL" id="KKL95429.1"/>
    </source>
</evidence>
<proteinExistence type="predicted"/>
<sequence length="311" mass="35339">MKYETAGDPISGLKWTRKTTEKIADELESIGIKVSSNTAGKLLKKMGFSLRVNRKKIALGSKKKSQDQENRNRQFMYISELRESFAQKGYPSISVDTKKKELIGNFKNPGSAYGREPRAVNDHDFASYSEGKGIPYGVYDTQANQGTVFIGTTFDTAAFAVESIEKWWRKEGQRRYPHCNSILILADGGGSNGSRSRSWKLGIQEKLSDRHGLEVTVAHYPPGTSKWNPIEHRLFAEISKNWAGIPLVNYETMLKYIRSTKTKTGLKIKAHLVRKKYKKGNKVPDEQMSQIQIDKHDTLPDWNYTITPRKM</sequence>
<name>A0A0F9G973_9ZZZZ</name>
<gene>
    <name evidence="1" type="ORF">LCGC14_1854670</name>
</gene>
<dbReference type="NCBIfam" id="NF033519">
    <property type="entry name" value="transpos_ISAzo13"/>
    <property type="match status" value="1"/>
</dbReference>